<feature type="domain" description="Thrombospondin-like N-terminal" evidence="3">
    <location>
        <begin position="51"/>
        <end position="238"/>
    </location>
</feature>
<evidence type="ECO:0000259" key="3">
    <source>
        <dbReference type="SMART" id="SM00210"/>
    </source>
</evidence>
<evidence type="ECO:0000256" key="2">
    <source>
        <dbReference type="SAM" id="Phobius"/>
    </source>
</evidence>
<keyword evidence="4" id="KW-1185">Reference proteome</keyword>
<gene>
    <name evidence="5" type="primary">LOC106474036</name>
</gene>
<reference evidence="5" key="1">
    <citation type="submission" date="2025-08" db="UniProtKB">
        <authorList>
            <consortium name="RefSeq"/>
        </authorList>
    </citation>
    <scope>IDENTIFICATION</scope>
    <source>
        <tissue evidence="5">Muscle</tissue>
    </source>
</reference>
<keyword evidence="2" id="KW-0472">Membrane</keyword>
<feature type="transmembrane region" description="Helical" evidence="2">
    <location>
        <begin position="12"/>
        <end position="30"/>
    </location>
</feature>
<dbReference type="Pfam" id="PF02210">
    <property type="entry name" value="Laminin_G_2"/>
    <property type="match status" value="1"/>
</dbReference>
<evidence type="ECO:0000313" key="5">
    <source>
        <dbReference type="RefSeq" id="XP_013790175.2"/>
    </source>
</evidence>
<organism evidence="4 5">
    <name type="scientific">Limulus polyphemus</name>
    <name type="common">Atlantic horseshoe crab</name>
    <dbReference type="NCBI Taxonomy" id="6850"/>
    <lineage>
        <taxon>Eukaryota</taxon>
        <taxon>Metazoa</taxon>
        <taxon>Ecdysozoa</taxon>
        <taxon>Arthropoda</taxon>
        <taxon>Chelicerata</taxon>
        <taxon>Merostomata</taxon>
        <taxon>Xiphosura</taxon>
        <taxon>Limulidae</taxon>
        <taxon>Limulus</taxon>
    </lineage>
</organism>
<dbReference type="Proteomes" id="UP000694941">
    <property type="component" value="Unplaced"/>
</dbReference>
<dbReference type="GeneID" id="106474036"/>
<dbReference type="Gene3D" id="2.60.120.200">
    <property type="match status" value="1"/>
</dbReference>
<dbReference type="RefSeq" id="XP_013790175.2">
    <property type="nucleotide sequence ID" value="XM_013934721.2"/>
</dbReference>
<dbReference type="InterPro" id="IPR013320">
    <property type="entry name" value="ConA-like_dom_sf"/>
</dbReference>
<sequence>MKESKARVWPFTYPIKILIFIIIHLLHFSFTKDGFDNVCPEMMVKERNFSGFDLIKIIKLEGSAVTFSGIRKVKGSNNMHIAYRLHPKKIQLRLPMSSLFPLGLPREFSLIATFRKRNFRKKPWHLLRMEGLGGDTQFGITVKSKKNQLEVYIVDNQRELQTVRFQDININDKKWHKIAISVFKDSVKLMIDCRKMSSFPISHPALIDAKGELIIAKYVNEKKGVPIELQWMVINCDASWPELVKCDELITSNRIREPQGAENENVCAMCSLSLYIYIHTTSTVS</sequence>
<keyword evidence="1" id="KW-0677">Repeat</keyword>
<protein>
    <submittedName>
        <fullName evidence="5">Collagen alpha-1(IX) chain-like</fullName>
    </submittedName>
</protein>
<dbReference type="SMART" id="SM00210">
    <property type="entry name" value="TSPN"/>
    <property type="match status" value="1"/>
</dbReference>
<evidence type="ECO:0000256" key="1">
    <source>
        <dbReference type="ARBA" id="ARBA00022737"/>
    </source>
</evidence>
<dbReference type="SUPFAM" id="SSF49899">
    <property type="entry name" value="Concanavalin A-like lectins/glucanases"/>
    <property type="match status" value="1"/>
</dbReference>
<dbReference type="InterPro" id="IPR001791">
    <property type="entry name" value="Laminin_G"/>
</dbReference>
<proteinExistence type="predicted"/>
<name>A0ABM1BWS9_LIMPO</name>
<evidence type="ECO:0000313" key="4">
    <source>
        <dbReference type="Proteomes" id="UP000694941"/>
    </source>
</evidence>
<dbReference type="InterPro" id="IPR048287">
    <property type="entry name" value="TSPN-like_N"/>
</dbReference>
<accession>A0ABM1BWS9</accession>
<keyword evidence="2" id="KW-1133">Transmembrane helix</keyword>
<keyword evidence="2" id="KW-0812">Transmembrane</keyword>